<evidence type="ECO:0000256" key="2">
    <source>
        <dbReference type="SAM" id="Phobius"/>
    </source>
</evidence>
<feature type="region of interest" description="Disordered" evidence="1">
    <location>
        <begin position="274"/>
        <end position="297"/>
    </location>
</feature>
<evidence type="ECO:0000256" key="3">
    <source>
        <dbReference type="SAM" id="SignalP"/>
    </source>
</evidence>
<feature type="compositionally biased region" description="Basic and acidic residues" evidence="1">
    <location>
        <begin position="286"/>
        <end position="297"/>
    </location>
</feature>
<dbReference type="Proteomes" id="UP000492821">
    <property type="component" value="Unassembled WGS sequence"/>
</dbReference>
<dbReference type="SUPFAM" id="SSF55277">
    <property type="entry name" value="GYF domain"/>
    <property type="match status" value="1"/>
</dbReference>
<dbReference type="InterPro" id="IPR029153">
    <property type="entry name" value="CPG4"/>
</dbReference>
<reference evidence="5" key="1">
    <citation type="journal article" date="2013" name="Genetics">
        <title>The draft genome and transcriptome of Panagrellus redivivus are shaped by the harsh demands of a free-living lifestyle.</title>
        <authorList>
            <person name="Srinivasan J."/>
            <person name="Dillman A.R."/>
            <person name="Macchietto M.G."/>
            <person name="Heikkinen L."/>
            <person name="Lakso M."/>
            <person name="Fracchia K.M."/>
            <person name="Antoshechkin I."/>
            <person name="Mortazavi A."/>
            <person name="Wong G."/>
            <person name="Sternberg P.W."/>
        </authorList>
    </citation>
    <scope>NUCLEOTIDE SEQUENCE [LARGE SCALE GENOMIC DNA]</scope>
    <source>
        <strain evidence="5">MT8872</strain>
    </source>
</reference>
<feature type="domain" description="GYF" evidence="4">
    <location>
        <begin position="463"/>
        <end position="510"/>
    </location>
</feature>
<dbReference type="Gene3D" id="3.30.1490.40">
    <property type="match status" value="1"/>
</dbReference>
<dbReference type="WBParaSite" id="Pan_g4703.t1">
    <property type="protein sequence ID" value="Pan_g4703.t1"/>
    <property type="gene ID" value="Pan_g4703"/>
</dbReference>
<feature type="transmembrane region" description="Helical" evidence="2">
    <location>
        <begin position="421"/>
        <end position="442"/>
    </location>
</feature>
<keyword evidence="2" id="KW-0812">Transmembrane</keyword>
<evidence type="ECO:0000313" key="6">
    <source>
        <dbReference type="WBParaSite" id="Pan_g4703.t1"/>
    </source>
</evidence>
<evidence type="ECO:0000313" key="5">
    <source>
        <dbReference type="Proteomes" id="UP000492821"/>
    </source>
</evidence>
<dbReference type="PROSITE" id="PS50829">
    <property type="entry name" value="GYF"/>
    <property type="match status" value="1"/>
</dbReference>
<dbReference type="Pfam" id="PF02213">
    <property type="entry name" value="GYF"/>
    <property type="match status" value="1"/>
</dbReference>
<dbReference type="InterPro" id="IPR053123">
    <property type="entry name" value="CPG4-like"/>
</dbReference>
<organism evidence="5 6">
    <name type="scientific">Panagrellus redivivus</name>
    <name type="common">Microworm</name>
    <dbReference type="NCBI Taxonomy" id="6233"/>
    <lineage>
        <taxon>Eukaryota</taxon>
        <taxon>Metazoa</taxon>
        <taxon>Ecdysozoa</taxon>
        <taxon>Nematoda</taxon>
        <taxon>Chromadorea</taxon>
        <taxon>Rhabditida</taxon>
        <taxon>Tylenchina</taxon>
        <taxon>Panagrolaimomorpha</taxon>
        <taxon>Panagrolaimoidea</taxon>
        <taxon>Panagrolaimidae</taxon>
        <taxon>Panagrellus</taxon>
    </lineage>
</organism>
<feature type="transmembrane region" description="Helical" evidence="2">
    <location>
        <begin position="367"/>
        <end position="387"/>
    </location>
</feature>
<name>A0A7E4ZZ40_PANRE</name>
<feature type="transmembrane region" description="Helical" evidence="2">
    <location>
        <begin position="304"/>
        <end position="327"/>
    </location>
</feature>
<feature type="chain" id="PRO_5028990672" evidence="3">
    <location>
        <begin position="17"/>
        <end position="548"/>
    </location>
</feature>
<proteinExistence type="predicted"/>
<feature type="signal peptide" evidence="3">
    <location>
        <begin position="1"/>
        <end position="16"/>
    </location>
</feature>
<keyword evidence="5" id="KW-1185">Reference proteome</keyword>
<sequence length="548" mass="61126">MKSLFFFLLLPVISLAKLQEPIKISTSPSPLDDDEETSTLVQFDLPFIVRLINLMPRDCSQSCNKKLMSSLKQALGSNSDMMSGYADICSEYAETMRCLDDCERCDSTPMFDALTSGIRYMCVDRRDAFEANLACVNEAIVDINRFCAEECEPEPVANRWKPTERSSEKVRDPTAAKISMSESCRIGKCVLGCFKSRLDSRCDGSIGTALTEVALKPLEFIHDYDVIPDTVALVFPAECVFLVNMLERVKNRKGLNLPDVTGYQTAVNCDNHDTGCNDRPTASPSHSEKAAGKPEDKPSVAKTAVQVVLILSLTISSAMTVQFSLNVARKEKQYAMYFAVILADSGATYAFYLIIGTDLGRMELAAFVMSVFTTLLSTTMGVLQLYTEESTTSLMFLLLHVVFSCAFNHCVYMKTDAWEALLTYLLVYACLIGSSCFAYRYYYQNYVKNGESTDKAELARLARTLWFYKTTSGVEHGPFEGCQMALWRQFGYIDSGVLCRTASTRFVAYGHLFYLHGQRCPFGPASFYAPPGLLRITAQPSVQLLHYN</sequence>
<keyword evidence="2" id="KW-1133">Transmembrane helix</keyword>
<reference evidence="6" key="2">
    <citation type="submission" date="2020-10" db="UniProtKB">
        <authorList>
            <consortium name="WormBaseParasite"/>
        </authorList>
    </citation>
    <scope>IDENTIFICATION</scope>
</reference>
<accession>A0A7E4ZZ40</accession>
<evidence type="ECO:0000256" key="1">
    <source>
        <dbReference type="SAM" id="MobiDB-lite"/>
    </source>
</evidence>
<evidence type="ECO:0000259" key="4">
    <source>
        <dbReference type="PROSITE" id="PS50829"/>
    </source>
</evidence>
<feature type="transmembrane region" description="Helical" evidence="2">
    <location>
        <begin position="394"/>
        <end position="415"/>
    </location>
</feature>
<dbReference type="InterPro" id="IPR035445">
    <property type="entry name" value="GYF-like_dom_sf"/>
</dbReference>
<dbReference type="AlphaFoldDB" id="A0A7E4ZZ40"/>
<feature type="transmembrane region" description="Helical" evidence="2">
    <location>
        <begin position="334"/>
        <end position="355"/>
    </location>
</feature>
<dbReference type="PANTHER" id="PTHR37442">
    <property type="entry name" value="F18A1.7 PROTEIN-RELATED"/>
    <property type="match status" value="1"/>
</dbReference>
<dbReference type="InterPro" id="IPR003169">
    <property type="entry name" value="GYF"/>
</dbReference>
<keyword evidence="3" id="KW-0732">Signal</keyword>
<protein>
    <submittedName>
        <fullName evidence="6">GYF domain-containing protein</fullName>
    </submittedName>
</protein>
<keyword evidence="2" id="KW-0472">Membrane</keyword>
<dbReference type="Pfam" id="PF15481">
    <property type="entry name" value="CPG4"/>
    <property type="match status" value="1"/>
</dbReference>
<dbReference type="PANTHER" id="PTHR37442:SF2">
    <property type="entry name" value="CHONDROITIN PROTEOGLYCAN 4"/>
    <property type="match status" value="1"/>
</dbReference>